<evidence type="ECO:0000313" key="3">
    <source>
        <dbReference type="Proteomes" id="UP000314294"/>
    </source>
</evidence>
<name>A0A4Z2IPW0_9TELE</name>
<dbReference type="Proteomes" id="UP000314294">
    <property type="component" value="Unassembled WGS sequence"/>
</dbReference>
<organism evidence="2 3">
    <name type="scientific">Liparis tanakae</name>
    <name type="common">Tanaka's snailfish</name>
    <dbReference type="NCBI Taxonomy" id="230148"/>
    <lineage>
        <taxon>Eukaryota</taxon>
        <taxon>Metazoa</taxon>
        <taxon>Chordata</taxon>
        <taxon>Craniata</taxon>
        <taxon>Vertebrata</taxon>
        <taxon>Euteleostomi</taxon>
        <taxon>Actinopterygii</taxon>
        <taxon>Neopterygii</taxon>
        <taxon>Teleostei</taxon>
        <taxon>Neoteleostei</taxon>
        <taxon>Acanthomorphata</taxon>
        <taxon>Eupercaria</taxon>
        <taxon>Perciformes</taxon>
        <taxon>Cottioidei</taxon>
        <taxon>Cottales</taxon>
        <taxon>Liparidae</taxon>
        <taxon>Liparis</taxon>
    </lineage>
</organism>
<protein>
    <submittedName>
        <fullName evidence="2">Uncharacterized protein</fullName>
    </submittedName>
</protein>
<dbReference type="AlphaFoldDB" id="A0A4Z2IPW0"/>
<feature type="region of interest" description="Disordered" evidence="1">
    <location>
        <begin position="33"/>
        <end position="76"/>
    </location>
</feature>
<comment type="caution">
    <text evidence="2">The sequence shown here is derived from an EMBL/GenBank/DDBJ whole genome shotgun (WGS) entry which is preliminary data.</text>
</comment>
<proteinExistence type="predicted"/>
<gene>
    <name evidence="2" type="ORF">EYF80_009874</name>
</gene>
<dbReference type="EMBL" id="SRLO01000060">
    <property type="protein sequence ID" value="TNN79837.1"/>
    <property type="molecule type" value="Genomic_DNA"/>
</dbReference>
<sequence length="76" mass="8135">MRTTRGSSLGKITPSSGSRRTLMVKLQPFESFPSSPLIIHSLRNTPPIPSPAELASQNPSESSKGDTGGARNRTQE</sequence>
<reference evidence="2 3" key="1">
    <citation type="submission" date="2019-03" db="EMBL/GenBank/DDBJ databases">
        <title>First draft genome of Liparis tanakae, snailfish: a comprehensive survey of snailfish specific genes.</title>
        <authorList>
            <person name="Kim W."/>
            <person name="Song I."/>
            <person name="Jeong J.-H."/>
            <person name="Kim D."/>
            <person name="Kim S."/>
            <person name="Ryu S."/>
            <person name="Song J.Y."/>
            <person name="Lee S.K."/>
        </authorList>
    </citation>
    <scope>NUCLEOTIDE SEQUENCE [LARGE SCALE GENOMIC DNA]</scope>
    <source>
        <tissue evidence="2">Muscle</tissue>
    </source>
</reference>
<feature type="region of interest" description="Disordered" evidence="1">
    <location>
        <begin position="1"/>
        <end position="20"/>
    </location>
</feature>
<evidence type="ECO:0000256" key="1">
    <source>
        <dbReference type="SAM" id="MobiDB-lite"/>
    </source>
</evidence>
<accession>A0A4Z2IPW0</accession>
<keyword evidence="3" id="KW-1185">Reference proteome</keyword>
<evidence type="ECO:0000313" key="2">
    <source>
        <dbReference type="EMBL" id="TNN79837.1"/>
    </source>
</evidence>